<protein>
    <submittedName>
        <fullName evidence="1">Uncharacterized protein</fullName>
    </submittedName>
</protein>
<gene>
    <name evidence="1" type="ORF">CCHL11_02413</name>
</gene>
<evidence type="ECO:0000313" key="2">
    <source>
        <dbReference type="Proteomes" id="UP000186583"/>
    </source>
</evidence>
<proteinExistence type="predicted"/>
<dbReference type="EMBL" id="MPGH01000014">
    <property type="protein sequence ID" value="OLN96826.1"/>
    <property type="molecule type" value="Genomic_DNA"/>
</dbReference>
<sequence>MTAYPNEETVTEGFLEAFDSGLGSQIMQYGAGSQTQCFVGRQTLLLERAVASLTTHLRLLPQASLTGDSDRLRIRKFK</sequence>
<dbReference type="Proteomes" id="UP000186583">
    <property type="component" value="Unassembled WGS sequence"/>
</dbReference>
<name>A0A1Q8S631_9PEZI</name>
<keyword evidence="2" id="KW-1185">Reference proteome</keyword>
<evidence type="ECO:0000313" key="1">
    <source>
        <dbReference type="EMBL" id="OLN96826.1"/>
    </source>
</evidence>
<dbReference type="AlphaFoldDB" id="A0A1Q8S631"/>
<organism evidence="1 2">
    <name type="scientific">Colletotrichum chlorophyti</name>
    <dbReference type="NCBI Taxonomy" id="708187"/>
    <lineage>
        <taxon>Eukaryota</taxon>
        <taxon>Fungi</taxon>
        <taxon>Dikarya</taxon>
        <taxon>Ascomycota</taxon>
        <taxon>Pezizomycotina</taxon>
        <taxon>Sordariomycetes</taxon>
        <taxon>Hypocreomycetidae</taxon>
        <taxon>Glomerellales</taxon>
        <taxon>Glomerellaceae</taxon>
        <taxon>Colletotrichum</taxon>
    </lineage>
</organism>
<reference evidence="1 2" key="1">
    <citation type="submission" date="2016-11" db="EMBL/GenBank/DDBJ databases">
        <title>Draft Genome Assembly of Colletotrichum chlorophyti a pathogen of herbaceous plants.</title>
        <authorList>
            <person name="Gan P."/>
            <person name="Narusaka M."/>
            <person name="Tsushima A."/>
            <person name="Narusaka Y."/>
            <person name="Takano Y."/>
            <person name="Shirasu K."/>
        </authorList>
    </citation>
    <scope>NUCLEOTIDE SEQUENCE [LARGE SCALE GENOMIC DNA]</scope>
    <source>
        <strain evidence="1 2">NTL11</strain>
    </source>
</reference>
<comment type="caution">
    <text evidence="1">The sequence shown here is derived from an EMBL/GenBank/DDBJ whole genome shotgun (WGS) entry which is preliminary data.</text>
</comment>
<accession>A0A1Q8S631</accession>